<keyword evidence="1" id="KW-0472">Membrane</keyword>
<keyword evidence="3" id="KW-1185">Reference proteome</keyword>
<evidence type="ECO:0000256" key="1">
    <source>
        <dbReference type="SAM" id="Phobius"/>
    </source>
</evidence>
<dbReference type="EMBL" id="RMBX01000005">
    <property type="protein sequence ID" value="RPD41140.1"/>
    <property type="molecule type" value="Genomic_DNA"/>
</dbReference>
<dbReference type="OrthoDB" id="680583at2"/>
<accession>A0A3N4MM55</accession>
<sequence length="94" mass="10191">MINFLGLTLLVLSSGLFFFRHPAARMITGGVMLAASFYFLLALIDEAGDVSREGGDTSMLLGWGVTLISLTAVMSVLLILPLNMPRKAAVYQRK</sequence>
<evidence type="ECO:0000313" key="3">
    <source>
        <dbReference type="Proteomes" id="UP000279089"/>
    </source>
</evidence>
<dbReference type="AlphaFoldDB" id="A0A3N4MM55"/>
<keyword evidence="1" id="KW-0812">Transmembrane</keyword>
<keyword evidence="1" id="KW-1133">Transmembrane helix</keyword>
<dbReference type="Proteomes" id="UP000279089">
    <property type="component" value="Unassembled WGS sequence"/>
</dbReference>
<comment type="caution">
    <text evidence="2">The sequence shown here is derived from an EMBL/GenBank/DDBJ whole genome shotgun (WGS) entry which is preliminary data.</text>
</comment>
<proteinExistence type="predicted"/>
<name>A0A3N4MM55_9BACT</name>
<feature type="transmembrane region" description="Helical" evidence="1">
    <location>
        <begin position="60"/>
        <end position="84"/>
    </location>
</feature>
<evidence type="ECO:0000313" key="2">
    <source>
        <dbReference type="EMBL" id="RPD41140.1"/>
    </source>
</evidence>
<gene>
    <name evidence="2" type="ORF">EG028_10665</name>
</gene>
<reference evidence="3" key="1">
    <citation type="submission" date="2018-11" db="EMBL/GenBank/DDBJ databases">
        <title>Chitinophaga lutea sp.nov., isolate from arsenic contaminated soil.</title>
        <authorList>
            <person name="Zong Y."/>
        </authorList>
    </citation>
    <scope>NUCLEOTIDE SEQUENCE [LARGE SCALE GENOMIC DNA]</scope>
    <source>
        <strain evidence="3">YLT18</strain>
    </source>
</reference>
<protein>
    <submittedName>
        <fullName evidence="2">Uncharacterized protein</fullName>
    </submittedName>
</protein>
<organism evidence="2 3">
    <name type="scientific">Chitinophaga barathri</name>
    <dbReference type="NCBI Taxonomy" id="1647451"/>
    <lineage>
        <taxon>Bacteria</taxon>
        <taxon>Pseudomonadati</taxon>
        <taxon>Bacteroidota</taxon>
        <taxon>Chitinophagia</taxon>
        <taxon>Chitinophagales</taxon>
        <taxon>Chitinophagaceae</taxon>
        <taxon>Chitinophaga</taxon>
    </lineage>
</organism>
<dbReference type="RefSeq" id="WP_120516557.1">
    <property type="nucleotide sequence ID" value="NZ_QXZY01000006.1"/>
</dbReference>